<organism evidence="5 6">
    <name type="scientific">Sphingobacterium wenxiniae</name>
    <dbReference type="NCBI Taxonomy" id="683125"/>
    <lineage>
        <taxon>Bacteria</taxon>
        <taxon>Pseudomonadati</taxon>
        <taxon>Bacteroidota</taxon>
        <taxon>Sphingobacteriia</taxon>
        <taxon>Sphingobacteriales</taxon>
        <taxon>Sphingobacteriaceae</taxon>
        <taxon>Sphingobacterium</taxon>
    </lineage>
</organism>
<dbReference type="Gene3D" id="3.40.50.2300">
    <property type="match status" value="2"/>
</dbReference>
<feature type="domain" description="HTH lacI-type" evidence="4">
    <location>
        <begin position="10"/>
        <end position="58"/>
    </location>
</feature>
<dbReference type="SMART" id="SM00354">
    <property type="entry name" value="HTH_LACI"/>
    <property type="match status" value="1"/>
</dbReference>
<dbReference type="Pfam" id="PF00356">
    <property type="entry name" value="LacI"/>
    <property type="match status" value="1"/>
</dbReference>
<dbReference type="PANTHER" id="PTHR30146">
    <property type="entry name" value="LACI-RELATED TRANSCRIPTIONAL REPRESSOR"/>
    <property type="match status" value="1"/>
</dbReference>
<dbReference type="SUPFAM" id="SSF53822">
    <property type="entry name" value="Periplasmic binding protein-like I"/>
    <property type="match status" value="1"/>
</dbReference>
<reference evidence="5 6" key="1">
    <citation type="submission" date="2016-10" db="EMBL/GenBank/DDBJ databases">
        <authorList>
            <person name="de Groot N.N."/>
        </authorList>
    </citation>
    <scope>NUCLEOTIDE SEQUENCE [LARGE SCALE GENOMIC DNA]</scope>
    <source>
        <strain evidence="5 6">DSM 22789</strain>
    </source>
</reference>
<keyword evidence="3" id="KW-0804">Transcription</keyword>
<protein>
    <submittedName>
        <fullName evidence="5">Transcriptional regulator, LacI family</fullName>
    </submittedName>
</protein>
<dbReference type="Gene3D" id="1.10.260.40">
    <property type="entry name" value="lambda repressor-like DNA-binding domains"/>
    <property type="match status" value="1"/>
</dbReference>
<dbReference type="AlphaFoldDB" id="A0A1I6TXW3"/>
<dbReference type="PANTHER" id="PTHR30146:SF109">
    <property type="entry name" value="HTH-TYPE TRANSCRIPTIONAL REGULATOR GALS"/>
    <property type="match status" value="1"/>
</dbReference>
<keyword evidence="6" id="KW-1185">Reference proteome</keyword>
<dbReference type="SUPFAM" id="SSF47413">
    <property type="entry name" value="lambda repressor-like DNA-binding domains"/>
    <property type="match status" value="1"/>
</dbReference>
<evidence type="ECO:0000259" key="4">
    <source>
        <dbReference type="PROSITE" id="PS50932"/>
    </source>
</evidence>
<dbReference type="Pfam" id="PF00532">
    <property type="entry name" value="Peripla_BP_1"/>
    <property type="match status" value="1"/>
</dbReference>
<accession>A0A1I6TXW3</accession>
<name>A0A1I6TXW3_9SPHI</name>
<dbReference type="GO" id="GO:0000976">
    <property type="term" value="F:transcription cis-regulatory region binding"/>
    <property type="evidence" value="ECO:0007669"/>
    <property type="project" value="TreeGrafter"/>
</dbReference>
<dbReference type="EMBL" id="FOZZ01000007">
    <property type="protein sequence ID" value="SFS94036.1"/>
    <property type="molecule type" value="Genomic_DNA"/>
</dbReference>
<proteinExistence type="predicted"/>
<sequence length="337" mass="37970">MGKIDIIKLAEALNLSKSTVSRAFRDSSDINPQTKERILKMAKELNYQPNHYASNLREQRSKTIAVVVPELANNYFTQIIQGVEKVAKTEGYHILIYVTDDDIEKERDFIRSLSNGRVDGVVMSVTGESTDHSYLQHINFERLPIVFFDRTYDDIDAPKVVTDDYHSSFMATEHLLENGCERIAYLVVNKEQSIGKTRMQGYVDALKKHGMPLLEGLVVDCSNSYTENDEIIGHFLLRHAPDGVLASVERLAFSTYYACKRLEIDIPQDLKLIAFSSLEIASLLDPALSTIRQPAVDIGERSAHILLKQLAGHVLEESERRVVLNSELVVRASSGMK</sequence>
<dbReference type="OrthoDB" id="9803256at2"/>
<keyword evidence="1" id="KW-0805">Transcription regulation</keyword>
<dbReference type="InterPro" id="IPR000843">
    <property type="entry name" value="HTH_LacI"/>
</dbReference>
<dbReference type="InterPro" id="IPR001761">
    <property type="entry name" value="Peripla_BP/Lac1_sug-bd_dom"/>
</dbReference>
<keyword evidence="2" id="KW-0238">DNA-binding</keyword>
<evidence type="ECO:0000313" key="6">
    <source>
        <dbReference type="Proteomes" id="UP000198785"/>
    </source>
</evidence>
<evidence type="ECO:0000256" key="1">
    <source>
        <dbReference type="ARBA" id="ARBA00023015"/>
    </source>
</evidence>
<dbReference type="STRING" id="683125.SAMN05660206_107123"/>
<dbReference type="CDD" id="cd06267">
    <property type="entry name" value="PBP1_LacI_sugar_binding-like"/>
    <property type="match status" value="1"/>
</dbReference>
<gene>
    <name evidence="5" type="ORF">SAMN05660206_107123</name>
</gene>
<evidence type="ECO:0000256" key="2">
    <source>
        <dbReference type="ARBA" id="ARBA00023125"/>
    </source>
</evidence>
<dbReference type="PROSITE" id="PS50932">
    <property type="entry name" value="HTH_LACI_2"/>
    <property type="match status" value="1"/>
</dbReference>
<dbReference type="CDD" id="cd01392">
    <property type="entry name" value="HTH_LacI"/>
    <property type="match status" value="1"/>
</dbReference>
<dbReference type="InterPro" id="IPR028082">
    <property type="entry name" value="Peripla_BP_I"/>
</dbReference>
<dbReference type="InterPro" id="IPR010982">
    <property type="entry name" value="Lambda_DNA-bd_dom_sf"/>
</dbReference>
<dbReference type="RefSeq" id="WP_093365967.1">
    <property type="nucleotide sequence ID" value="NZ_FOZZ01000007.1"/>
</dbReference>
<dbReference type="GO" id="GO:0003700">
    <property type="term" value="F:DNA-binding transcription factor activity"/>
    <property type="evidence" value="ECO:0007669"/>
    <property type="project" value="TreeGrafter"/>
</dbReference>
<dbReference type="Proteomes" id="UP000198785">
    <property type="component" value="Unassembled WGS sequence"/>
</dbReference>
<evidence type="ECO:0000313" key="5">
    <source>
        <dbReference type="EMBL" id="SFS94036.1"/>
    </source>
</evidence>
<evidence type="ECO:0000256" key="3">
    <source>
        <dbReference type="ARBA" id="ARBA00023163"/>
    </source>
</evidence>